<evidence type="ECO:0000256" key="2">
    <source>
        <dbReference type="SAM" id="Phobius"/>
    </source>
</evidence>
<proteinExistence type="predicted"/>
<keyword evidence="2" id="KW-1133">Transmembrane helix</keyword>
<dbReference type="Proteomes" id="UP001379235">
    <property type="component" value="Unassembled WGS sequence"/>
</dbReference>
<keyword evidence="2" id="KW-0472">Membrane</keyword>
<dbReference type="Gene3D" id="1.10.150.20">
    <property type="entry name" value="5' to 3' exonuclease, C-terminal subdomain"/>
    <property type="match status" value="1"/>
</dbReference>
<protein>
    <recommendedName>
        <fullName evidence="5">Flap endonuclease-1-like 5' DNA nuclease</fullName>
    </recommendedName>
</protein>
<evidence type="ECO:0008006" key="5">
    <source>
        <dbReference type="Google" id="ProtNLM"/>
    </source>
</evidence>
<keyword evidence="2" id="KW-0812">Transmembrane</keyword>
<comment type="caution">
    <text evidence="3">The sequence shown here is derived from an EMBL/GenBank/DDBJ whole genome shotgun (WGS) entry which is preliminary data.</text>
</comment>
<reference evidence="3 4" key="1">
    <citation type="submission" date="2024-03" db="EMBL/GenBank/DDBJ databases">
        <authorList>
            <person name="Jo J.-H."/>
        </authorList>
    </citation>
    <scope>NUCLEOTIDE SEQUENCE [LARGE SCALE GENOMIC DNA]</scope>
    <source>
        <strain evidence="3 4">AS3R-12</strain>
    </source>
</reference>
<gene>
    <name evidence="3" type="ORF">WG900_17120</name>
</gene>
<evidence type="ECO:0000256" key="1">
    <source>
        <dbReference type="SAM" id="MobiDB-lite"/>
    </source>
</evidence>
<organism evidence="3 4">
    <name type="scientific">Novosphingobium aquae</name>
    <dbReference type="NCBI Taxonomy" id="3133435"/>
    <lineage>
        <taxon>Bacteria</taxon>
        <taxon>Pseudomonadati</taxon>
        <taxon>Pseudomonadota</taxon>
        <taxon>Alphaproteobacteria</taxon>
        <taxon>Sphingomonadales</taxon>
        <taxon>Sphingomonadaceae</taxon>
        <taxon>Novosphingobium</taxon>
    </lineage>
</organism>
<feature type="region of interest" description="Disordered" evidence="1">
    <location>
        <begin position="103"/>
        <end position="174"/>
    </location>
</feature>
<evidence type="ECO:0000313" key="3">
    <source>
        <dbReference type="EMBL" id="MEJ6011638.1"/>
    </source>
</evidence>
<keyword evidence="4" id="KW-1185">Reference proteome</keyword>
<feature type="compositionally biased region" description="Pro residues" evidence="1">
    <location>
        <begin position="112"/>
        <end position="168"/>
    </location>
</feature>
<evidence type="ECO:0000313" key="4">
    <source>
        <dbReference type="Proteomes" id="UP001379235"/>
    </source>
</evidence>
<sequence>MMETIQANWLVLGVVALAVLLVAWWLLARGSKPAKREYKPDVLDEGAAPARRNQALIDAAPAAAIPQVIPSPAGGILGGVAEVVAVAAQDQVEEVEVVQARAATQPEIEPAQPSPEPEIEPASPPPPPIVEPTPEVEPAPAPEPEITPAPQPDYEPVAPPPPAAPPPMAAANGDDLARIKGLGPKLQALLPTLGITTFAQIAAMTDADLAALDSKLGPFAGRPAKDNWVEQAKFLAAGDVSAFESQFGRLSA</sequence>
<name>A0ABU8SCE2_9SPHN</name>
<dbReference type="RefSeq" id="WP_339969078.1">
    <property type="nucleotide sequence ID" value="NZ_JBBHJY010000010.1"/>
</dbReference>
<feature type="transmembrane region" description="Helical" evidence="2">
    <location>
        <begin position="6"/>
        <end position="27"/>
    </location>
</feature>
<dbReference type="EMBL" id="JBBHJY010000010">
    <property type="protein sequence ID" value="MEJ6011638.1"/>
    <property type="molecule type" value="Genomic_DNA"/>
</dbReference>
<accession>A0ABU8SCE2</accession>